<evidence type="ECO:0000313" key="3">
    <source>
        <dbReference type="EMBL" id="TKR81639.1"/>
    </source>
</evidence>
<feature type="compositionally biased region" description="Basic and acidic residues" evidence="1">
    <location>
        <begin position="256"/>
        <end position="267"/>
    </location>
</feature>
<dbReference type="AlphaFoldDB" id="A0A4U5NF38"/>
<organism evidence="3 4">
    <name type="scientific">Steinernema carpocapsae</name>
    <name type="common">Entomopathogenic nematode</name>
    <dbReference type="NCBI Taxonomy" id="34508"/>
    <lineage>
        <taxon>Eukaryota</taxon>
        <taxon>Metazoa</taxon>
        <taxon>Ecdysozoa</taxon>
        <taxon>Nematoda</taxon>
        <taxon>Chromadorea</taxon>
        <taxon>Rhabditida</taxon>
        <taxon>Tylenchina</taxon>
        <taxon>Panagrolaimomorpha</taxon>
        <taxon>Strongyloidoidea</taxon>
        <taxon>Steinernematidae</taxon>
        <taxon>Steinernema</taxon>
    </lineage>
</organism>
<feature type="transmembrane region" description="Helical" evidence="2">
    <location>
        <begin position="177"/>
        <end position="201"/>
    </location>
</feature>
<gene>
    <name evidence="3" type="ORF">L596_015479</name>
</gene>
<keyword evidence="2" id="KW-0472">Membrane</keyword>
<feature type="region of interest" description="Disordered" evidence="1">
    <location>
        <begin position="1"/>
        <end position="52"/>
    </location>
</feature>
<feature type="compositionally biased region" description="Polar residues" evidence="1">
    <location>
        <begin position="232"/>
        <end position="245"/>
    </location>
</feature>
<protein>
    <submittedName>
        <fullName evidence="3">Uncharacterized protein</fullName>
    </submittedName>
</protein>
<proteinExistence type="predicted"/>
<feature type="region of interest" description="Disordered" evidence="1">
    <location>
        <begin position="211"/>
        <end position="280"/>
    </location>
</feature>
<keyword evidence="4" id="KW-1185">Reference proteome</keyword>
<reference evidence="3 4" key="1">
    <citation type="journal article" date="2015" name="Genome Biol.">
        <title>Comparative genomics of Steinernema reveals deeply conserved gene regulatory networks.</title>
        <authorList>
            <person name="Dillman A.R."/>
            <person name="Macchietto M."/>
            <person name="Porter C.F."/>
            <person name="Rogers A."/>
            <person name="Williams B."/>
            <person name="Antoshechkin I."/>
            <person name="Lee M.M."/>
            <person name="Goodwin Z."/>
            <person name="Lu X."/>
            <person name="Lewis E.E."/>
            <person name="Goodrich-Blair H."/>
            <person name="Stock S.P."/>
            <person name="Adams B.J."/>
            <person name="Sternberg P.W."/>
            <person name="Mortazavi A."/>
        </authorList>
    </citation>
    <scope>NUCLEOTIDE SEQUENCE [LARGE SCALE GENOMIC DNA]</scope>
    <source>
        <strain evidence="3 4">ALL</strain>
    </source>
</reference>
<dbReference type="Proteomes" id="UP000298663">
    <property type="component" value="Unassembled WGS sequence"/>
</dbReference>
<keyword evidence="2" id="KW-0812">Transmembrane</keyword>
<evidence type="ECO:0000313" key="4">
    <source>
        <dbReference type="Proteomes" id="UP000298663"/>
    </source>
</evidence>
<feature type="compositionally biased region" description="Basic residues" evidence="1">
    <location>
        <begin position="36"/>
        <end position="46"/>
    </location>
</feature>
<keyword evidence="2" id="KW-1133">Transmembrane helix</keyword>
<sequence length="303" mass="33372">MCSDAPTDETQTVSPVHSPHCGRSTSSRAVAPSSKLRPKHEVHHSKSNNTADILTSSESGGYYIFEKNCTKACKPGPCRPVDLDNLYNIFIIDNKHDLLPQLFDHRSAGAVCGTPRIGLRNPLKLESATYFMNNTCNGDCGGLSCIRHVPNAAERKLLYNKQLDELLLYKCAPFPPWAVLVICFMILVLIMITLIAIRYCCRKRKDDSGKSKMEAASEKAPTPAPQGWVNVNPPSVTKPTEQPKPTSMIKATAPEKVSKVAEHDSAKLSKRTQSVTVTTERDVNKESKVHANTWVVDAVSEDQ</sequence>
<accession>A0A4U5NF38</accession>
<evidence type="ECO:0000256" key="1">
    <source>
        <dbReference type="SAM" id="MobiDB-lite"/>
    </source>
</evidence>
<reference evidence="3 4" key="2">
    <citation type="journal article" date="2019" name="G3 (Bethesda)">
        <title>Hybrid Assembly of the Genome of the Entomopathogenic Nematode Steinernema carpocapsae Identifies the X-Chromosome.</title>
        <authorList>
            <person name="Serra L."/>
            <person name="Macchietto M."/>
            <person name="Macias-Munoz A."/>
            <person name="McGill C.J."/>
            <person name="Rodriguez I.M."/>
            <person name="Rodriguez B."/>
            <person name="Murad R."/>
            <person name="Mortazavi A."/>
        </authorList>
    </citation>
    <scope>NUCLEOTIDE SEQUENCE [LARGE SCALE GENOMIC DNA]</scope>
    <source>
        <strain evidence="3 4">ALL</strain>
    </source>
</reference>
<comment type="caution">
    <text evidence="3">The sequence shown here is derived from an EMBL/GenBank/DDBJ whole genome shotgun (WGS) entry which is preliminary data.</text>
</comment>
<name>A0A4U5NF38_STECR</name>
<evidence type="ECO:0000256" key="2">
    <source>
        <dbReference type="SAM" id="Phobius"/>
    </source>
</evidence>
<dbReference type="EMBL" id="AZBU02000004">
    <property type="protein sequence ID" value="TKR81639.1"/>
    <property type="molecule type" value="Genomic_DNA"/>
</dbReference>